<dbReference type="PROSITE" id="PS51257">
    <property type="entry name" value="PROKAR_LIPOPROTEIN"/>
    <property type="match status" value="1"/>
</dbReference>
<name>A0A928Q4Q8_9FIRM</name>
<proteinExistence type="predicted"/>
<reference evidence="2" key="1">
    <citation type="submission" date="2019-04" db="EMBL/GenBank/DDBJ databases">
        <title>Evolution of Biomass-Degrading Anaerobic Consortia Revealed by Metagenomics.</title>
        <authorList>
            <person name="Peng X."/>
        </authorList>
    </citation>
    <scope>NUCLEOTIDE SEQUENCE</scope>
    <source>
        <strain evidence="2">SIG551</strain>
    </source>
</reference>
<evidence type="ECO:0000313" key="3">
    <source>
        <dbReference type="Proteomes" id="UP000754750"/>
    </source>
</evidence>
<dbReference type="EMBL" id="SVNY01000006">
    <property type="protein sequence ID" value="MBE6834226.1"/>
    <property type="molecule type" value="Genomic_DNA"/>
</dbReference>
<dbReference type="PIRSF" id="PIRSF033535">
    <property type="entry name" value="UCP033535_plp"/>
    <property type="match status" value="1"/>
</dbReference>
<dbReference type="Pfam" id="PF10054">
    <property type="entry name" value="DUF2291"/>
    <property type="match status" value="1"/>
</dbReference>
<dbReference type="InterPro" id="IPR014582">
    <property type="entry name" value="UCP033535_lipo"/>
</dbReference>
<evidence type="ECO:0000313" key="2">
    <source>
        <dbReference type="EMBL" id="MBE6834226.1"/>
    </source>
</evidence>
<sequence length="213" mass="23085">MKRRLAALLLVLAFAASSLTGCVKVVKIGEEDKLTGEVAFNADSDVESIWQSKAVPELAEKAVDLKEFLTQSKGDLKTLADKYGKYSMGSSGELNYVVKGTAEVVKVDQSKKAGVMDVRLQGYDGPEAIQLQVGSVFKGSAVRDSLSFIKYEDYKNQVQWASVSQSIHAVIQKQVLDPLNVASLTGKTVEFVGCFTVDGNDKLLITPVQMTVK</sequence>
<comment type="caution">
    <text evidence="2">The sequence shown here is derived from an EMBL/GenBank/DDBJ whole genome shotgun (WGS) entry which is preliminary data.</text>
</comment>
<dbReference type="Proteomes" id="UP000754750">
    <property type="component" value="Unassembled WGS sequence"/>
</dbReference>
<dbReference type="InterPro" id="IPR036215">
    <property type="entry name" value="TM0957-like_sf"/>
</dbReference>
<dbReference type="SUPFAM" id="SSF141318">
    <property type="entry name" value="TM0957-like"/>
    <property type="match status" value="1"/>
</dbReference>
<dbReference type="RefSeq" id="WP_027103976.1">
    <property type="nucleotide sequence ID" value="NZ_JBKWRC010000003.1"/>
</dbReference>
<protein>
    <submittedName>
        <fullName evidence="2">DUF2291 domain-containing protein</fullName>
    </submittedName>
</protein>
<feature type="chain" id="PRO_5038495572" evidence="1">
    <location>
        <begin position="21"/>
        <end position="213"/>
    </location>
</feature>
<dbReference type="Gene3D" id="1.10.10.1260">
    <property type="entry name" value="Envelope glycoprotein gp160, DUF2291, helical domain"/>
    <property type="match status" value="1"/>
</dbReference>
<evidence type="ECO:0000256" key="1">
    <source>
        <dbReference type="SAM" id="SignalP"/>
    </source>
</evidence>
<feature type="signal peptide" evidence="1">
    <location>
        <begin position="1"/>
        <end position="20"/>
    </location>
</feature>
<accession>A0A928Q4Q8</accession>
<organism evidence="2 3">
    <name type="scientific">Faecalispora sporosphaeroides</name>
    <dbReference type="NCBI Taxonomy" id="1549"/>
    <lineage>
        <taxon>Bacteria</taxon>
        <taxon>Bacillati</taxon>
        <taxon>Bacillota</taxon>
        <taxon>Clostridia</taxon>
        <taxon>Eubacteriales</taxon>
        <taxon>Oscillospiraceae</taxon>
        <taxon>Faecalispora</taxon>
    </lineage>
</organism>
<keyword evidence="1" id="KW-0732">Signal</keyword>
<dbReference type="Gene3D" id="2.40.50.420">
    <property type="entry name" value="Envelope glycoprotein gp160, DUF2291, alpha/beta domain"/>
    <property type="match status" value="1"/>
</dbReference>
<gene>
    <name evidence="2" type="ORF">E7512_11735</name>
</gene>
<dbReference type="AlphaFoldDB" id="A0A928Q4Q8"/>